<dbReference type="NCBIfam" id="TIGR00040">
    <property type="entry name" value="yfcE"/>
    <property type="match status" value="1"/>
</dbReference>
<comment type="cofactor">
    <cofactor evidence="2">
        <name>a divalent metal cation</name>
        <dbReference type="ChEBI" id="CHEBI:60240"/>
    </cofactor>
</comment>
<evidence type="ECO:0000256" key="2">
    <source>
        <dbReference type="RuleBase" id="RU362039"/>
    </source>
</evidence>
<comment type="caution">
    <text evidence="4">The sequence shown here is derived from an EMBL/GenBank/DDBJ whole genome shotgun (WGS) entry which is preliminary data.</text>
</comment>
<dbReference type="InterPro" id="IPR024654">
    <property type="entry name" value="Calcineurin-like_PHP_lpxH"/>
</dbReference>
<organism evidence="4">
    <name type="scientific">Thermodesulfovibrio aggregans</name>
    <dbReference type="NCBI Taxonomy" id="86166"/>
    <lineage>
        <taxon>Bacteria</taxon>
        <taxon>Pseudomonadati</taxon>
        <taxon>Nitrospirota</taxon>
        <taxon>Thermodesulfovibrionia</taxon>
        <taxon>Thermodesulfovibrionales</taxon>
        <taxon>Thermodesulfovibrionaceae</taxon>
        <taxon>Thermodesulfovibrio</taxon>
    </lineage>
</organism>
<dbReference type="GO" id="GO:0016787">
    <property type="term" value="F:hydrolase activity"/>
    <property type="evidence" value="ECO:0007669"/>
    <property type="project" value="UniProtKB-UniRule"/>
</dbReference>
<dbReference type="EMBL" id="DTHO01000023">
    <property type="protein sequence ID" value="HGG99409.1"/>
    <property type="molecule type" value="Genomic_DNA"/>
</dbReference>
<comment type="similarity">
    <text evidence="1 2">Belongs to the metallophosphoesterase superfamily. YfcE family.</text>
</comment>
<dbReference type="InterPro" id="IPR029052">
    <property type="entry name" value="Metallo-depent_PP-like"/>
</dbReference>
<dbReference type="InterPro" id="IPR000979">
    <property type="entry name" value="Phosphodiesterase_MJ0936/Vps29"/>
</dbReference>
<feature type="domain" description="Calcineurin-like phosphoesterase" evidence="3">
    <location>
        <begin position="1"/>
        <end position="151"/>
    </location>
</feature>
<dbReference type="Gene3D" id="3.60.21.10">
    <property type="match status" value="1"/>
</dbReference>
<dbReference type="CDD" id="cd00841">
    <property type="entry name" value="MPP_YfcE"/>
    <property type="match status" value="1"/>
</dbReference>
<keyword evidence="2" id="KW-0479">Metal-binding</keyword>
<gene>
    <name evidence="4" type="ORF">ENV75_03020</name>
</gene>
<dbReference type="InterPro" id="IPR053193">
    <property type="entry name" value="MetalloPDE_YfcE-like"/>
</dbReference>
<reference evidence="4" key="1">
    <citation type="journal article" date="2020" name="mSystems">
        <title>Genome- and Community-Level Interaction Insights into Carbon Utilization and Element Cycling Functions of Hydrothermarchaeota in Hydrothermal Sediment.</title>
        <authorList>
            <person name="Zhou Z."/>
            <person name="Liu Y."/>
            <person name="Xu W."/>
            <person name="Pan J."/>
            <person name="Luo Z.H."/>
            <person name="Li M."/>
        </authorList>
    </citation>
    <scope>NUCLEOTIDE SEQUENCE [LARGE SCALE GENOMIC DNA]</scope>
    <source>
        <strain evidence="4">SpSt-788</strain>
    </source>
</reference>
<dbReference type="PANTHER" id="PTHR43165">
    <property type="entry name" value="METALLOPHOSPHOESTERASE"/>
    <property type="match status" value="1"/>
</dbReference>
<dbReference type="AlphaFoldDB" id="A0A7C4EPM1"/>
<dbReference type="PANTHER" id="PTHR43165:SF1">
    <property type="entry name" value="PHOSPHODIESTERASE MJ0936"/>
    <property type="match status" value="1"/>
</dbReference>
<dbReference type="InterPro" id="IPR041802">
    <property type="entry name" value="MPP_YfcE"/>
</dbReference>
<dbReference type="SUPFAM" id="SSF56300">
    <property type="entry name" value="Metallo-dependent phosphatases"/>
    <property type="match status" value="1"/>
</dbReference>
<dbReference type="GO" id="GO:0046872">
    <property type="term" value="F:metal ion binding"/>
    <property type="evidence" value="ECO:0007669"/>
    <property type="project" value="UniProtKB-KW"/>
</dbReference>
<evidence type="ECO:0000313" key="4">
    <source>
        <dbReference type="EMBL" id="HGG99409.1"/>
    </source>
</evidence>
<evidence type="ECO:0000256" key="1">
    <source>
        <dbReference type="ARBA" id="ARBA00008950"/>
    </source>
</evidence>
<protein>
    <recommendedName>
        <fullName evidence="2">Phosphoesterase</fullName>
        <ecNumber evidence="2">3.1.4.-</ecNumber>
    </recommendedName>
</protein>
<accession>A0A7C4EPM1</accession>
<evidence type="ECO:0000259" key="3">
    <source>
        <dbReference type="Pfam" id="PF12850"/>
    </source>
</evidence>
<dbReference type="EC" id="3.1.4.-" evidence="2"/>
<sequence length="159" mass="18174">MVIGIISDTHDHMDNIRKALKIFKENNVKVILHAGDFVSPFTWRVFKDFDGEFYGVFGNNDGDKLLLRKMYGDRIQNQIREIDIKNKRIALMHEPQMIDSLAKSGNFDIVVYGHMHEVDIRKVGNTLILNPGEACGWLYGKATIMLLKLDTLNPEVVSL</sequence>
<proteinExistence type="inferred from homology"/>
<dbReference type="Pfam" id="PF12850">
    <property type="entry name" value="Metallophos_2"/>
    <property type="match status" value="1"/>
</dbReference>
<name>A0A7C4EPM1_9BACT</name>